<proteinExistence type="inferred from homology"/>
<dbReference type="AlphaFoldDB" id="A0A7C4TX82"/>
<dbReference type="Pfam" id="PF01865">
    <property type="entry name" value="PhoU_div"/>
    <property type="match status" value="1"/>
</dbReference>
<sequence length="215" mass="25114">MRMKVWDSMFKRPDVFQNLLKAQAKKTVEGVNILNEFMGIDEKVVNKDVLRHNLKMTIKNTESEGDNIRRDLVNELNKSLITPIDRQDIYTLSNTIDDILDYAYNTIEEMIIYMLYPNFYLKKMIEKVSRGVNHISYAVDSMFTDKNLANSNVVSSKVIENEIEETYHEALAELFSLDDFHYIFKMREVYRHISNSADRISEAADIIANILVKEV</sequence>
<dbReference type="InterPro" id="IPR018445">
    <property type="entry name" value="Put_Phosphate_transp_reg"/>
</dbReference>
<dbReference type="PANTHER" id="PTHR37298:SF1">
    <property type="entry name" value="UPF0111 PROTEIN YKAA"/>
    <property type="match status" value="1"/>
</dbReference>
<dbReference type="PANTHER" id="PTHR37298">
    <property type="entry name" value="UPF0111 PROTEIN YKAA"/>
    <property type="match status" value="1"/>
</dbReference>
<dbReference type="InterPro" id="IPR052912">
    <property type="entry name" value="UPF0111_domain"/>
</dbReference>
<accession>A0A7C4TX82</accession>
<comment type="similarity">
    <text evidence="1">Belongs to the UPF0111 family.</text>
</comment>
<dbReference type="InterPro" id="IPR038078">
    <property type="entry name" value="PhoU-like_sf"/>
</dbReference>
<name>A0A7C4TX82_9BACT</name>
<reference evidence="2" key="1">
    <citation type="journal article" date="2020" name="mSystems">
        <title>Genome- and Community-Level Interaction Insights into Carbon Utilization and Element Cycling Functions of Hydrothermarchaeota in Hydrothermal Sediment.</title>
        <authorList>
            <person name="Zhou Z."/>
            <person name="Liu Y."/>
            <person name="Xu W."/>
            <person name="Pan J."/>
            <person name="Luo Z.H."/>
            <person name="Li M."/>
        </authorList>
    </citation>
    <scope>NUCLEOTIDE SEQUENCE [LARGE SCALE GENOMIC DNA]</scope>
    <source>
        <strain evidence="2">SpSt-794</strain>
    </source>
</reference>
<evidence type="ECO:0000256" key="1">
    <source>
        <dbReference type="ARBA" id="ARBA00008591"/>
    </source>
</evidence>
<dbReference type="EMBL" id="DTHV01000116">
    <property type="protein sequence ID" value="HGW60514.1"/>
    <property type="molecule type" value="Genomic_DNA"/>
</dbReference>
<gene>
    <name evidence="2" type="ORF">ENV82_03685</name>
</gene>
<dbReference type="Gene3D" id="1.20.58.220">
    <property type="entry name" value="Phosphate transport system protein phou homolog 2, domain 2"/>
    <property type="match status" value="1"/>
</dbReference>
<comment type="caution">
    <text evidence="2">The sequence shown here is derived from an EMBL/GenBank/DDBJ whole genome shotgun (WGS) entry which is preliminary data.</text>
</comment>
<evidence type="ECO:0000313" key="2">
    <source>
        <dbReference type="EMBL" id="HGW60514.1"/>
    </source>
</evidence>
<organism evidence="2">
    <name type="scientific">Caldisericum exile</name>
    <dbReference type="NCBI Taxonomy" id="693075"/>
    <lineage>
        <taxon>Bacteria</taxon>
        <taxon>Pseudomonadati</taxon>
        <taxon>Caldisericota/Cryosericota group</taxon>
        <taxon>Caldisericota</taxon>
        <taxon>Caldisericia</taxon>
        <taxon>Caldisericales</taxon>
        <taxon>Caldisericaceae</taxon>
        <taxon>Caldisericum</taxon>
    </lineage>
</organism>
<protein>
    <submittedName>
        <fullName evidence="2">DUF47 family protein</fullName>
    </submittedName>
</protein>